<gene>
    <name evidence="15" type="ORF">SAMN05444420_1086</name>
</gene>
<keyword evidence="4" id="KW-0548">Nucleotidyltransferase</keyword>
<dbReference type="GO" id="GO:0042245">
    <property type="term" value="P:RNA repair"/>
    <property type="evidence" value="ECO:0007669"/>
    <property type="project" value="UniProtKB-KW"/>
</dbReference>
<dbReference type="Gene3D" id="1.10.3090.10">
    <property type="entry name" value="cca-adding enzyme, domain 2"/>
    <property type="match status" value="1"/>
</dbReference>
<evidence type="ECO:0000256" key="4">
    <source>
        <dbReference type="ARBA" id="ARBA00022695"/>
    </source>
</evidence>
<feature type="domain" description="Poly A polymerase head" evidence="12">
    <location>
        <begin position="26"/>
        <end position="155"/>
    </location>
</feature>
<reference evidence="15 16" key="1">
    <citation type="submission" date="2016-10" db="EMBL/GenBank/DDBJ databases">
        <authorList>
            <person name="Varghese N."/>
            <person name="Submissions S."/>
        </authorList>
    </citation>
    <scope>NUCLEOTIDE SEQUENCE [LARGE SCALE GENOMIC DNA]</scope>
    <source>
        <strain evidence="15 16">DSM 11449</strain>
    </source>
</reference>
<keyword evidence="9" id="KW-0460">Magnesium</keyword>
<protein>
    <submittedName>
        <fullName evidence="15">tRNA nucleotidyltransferase (CCA-adding enzyme)</fullName>
    </submittedName>
</protein>
<dbReference type="Pfam" id="PF01966">
    <property type="entry name" value="HD"/>
    <property type="match status" value="1"/>
</dbReference>
<feature type="domain" description="HD" evidence="13">
    <location>
        <begin position="261"/>
        <end position="346"/>
    </location>
</feature>
<dbReference type="InterPro" id="IPR043519">
    <property type="entry name" value="NT_sf"/>
</dbReference>
<dbReference type="SUPFAM" id="SSF81301">
    <property type="entry name" value="Nucleotidyltransferase"/>
    <property type="match status" value="1"/>
</dbReference>
<evidence type="ECO:0000256" key="3">
    <source>
        <dbReference type="ARBA" id="ARBA00022694"/>
    </source>
</evidence>
<organism evidence="15 16">
    <name type="scientific">Capnocytophaga granulosa</name>
    <dbReference type="NCBI Taxonomy" id="45242"/>
    <lineage>
        <taxon>Bacteria</taxon>
        <taxon>Pseudomonadati</taxon>
        <taxon>Bacteroidota</taxon>
        <taxon>Flavobacteriia</taxon>
        <taxon>Flavobacteriales</taxon>
        <taxon>Flavobacteriaceae</taxon>
        <taxon>Capnocytophaga</taxon>
    </lineage>
</organism>
<evidence type="ECO:0000256" key="7">
    <source>
        <dbReference type="ARBA" id="ARBA00022800"/>
    </source>
</evidence>
<dbReference type="FunFam" id="3.30.460.10:FF:000033">
    <property type="entry name" value="Poly A polymerase head domain protein"/>
    <property type="match status" value="1"/>
</dbReference>
<dbReference type="PANTHER" id="PTHR47545:SF1">
    <property type="entry name" value="MULTIFUNCTIONAL CCA PROTEIN"/>
    <property type="match status" value="1"/>
</dbReference>
<name>A0A1H2YUB8_9FLAO</name>
<evidence type="ECO:0000259" key="14">
    <source>
        <dbReference type="Pfam" id="PF12627"/>
    </source>
</evidence>
<comment type="similarity">
    <text evidence="11">Belongs to the tRNA nucleotidyltransferase/poly(A) polymerase family.</text>
</comment>
<evidence type="ECO:0000256" key="11">
    <source>
        <dbReference type="RuleBase" id="RU003953"/>
    </source>
</evidence>
<dbReference type="PANTHER" id="PTHR47545">
    <property type="entry name" value="MULTIFUNCTIONAL CCA PROTEIN"/>
    <property type="match status" value="1"/>
</dbReference>
<keyword evidence="5" id="KW-0479">Metal-binding</keyword>
<dbReference type="SUPFAM" id="SSF81891">
    <property type="entry name" value="Poly A polymerase C-terminal region-like"/>
    <property type="match status" value="1"/>
</dbReference>
<dbReference type="Pfam" id="PF12627">
    <property type="entry name" value="PolyA_pol_RNAbd"/>
    <property type="match status" value="1"/>
</dbReference>
<dbReference type="Gene3D" id="3.30.460.10">
    <property type="entry name" value="Beta Polymerase, domain 2"/>
    <property type="match status" value="1"/>
</dbReference>
<evidence type="ECO:0000256" key="6">
    <source>
        <dbReference type="ARBA" id="ARBA00022741"/>
    </source>
</evidence>
<evidence type="ECO:0000256" key="9">
    <source>
        <dbReference type="ARBA" id="ARBA00022842"/>
    </source>
</evidence>
<evidence type="ECO:0000256" key="10">
    <source>
        <dbReference type="ARBA" id="ARBA00022884"/>
    </source>
</evidence>
<evidence type="ECO:0000256" key="8">
    <source>
        <dbReference type="ARBA" id="ARBA00022840"/>
    </source>
</evidence>
<keyword evidence="6" id="KW-0547">Nucleotide-binding</keyword>
<evidence type="ECO:0000313" key="15">
    <source>
        <dbReference type="EMBL" id="SDX08254.1"/>
    </source>
</evidence>
<sequence>MNYSQSLTAPIFELISKIADQNSQKCFVVGGFVRDLLLKRGVAKDIDIVTLGSGIELAEKVAAQLPNNPKISVFKNFGTAMIKTDNIDIEFVGARKESYREDSRKPIVEDGTLADDQNRRDFTINALAISLNQDTFGELVDPFGGVDDLQNKIIRTPLEPNITYSDDPLRMLRAIRFATQLNFQIEEKSLQAIADNKERLKIISNERIAEELNKILTAARPSVGFKLLYETGLLSMILPELVALQGVDEKEGQRHKDNFWHTLEVVDNISMNTNDLWLRWAALLHDIGKAPTKRFDKKIGWTFHGHEFLGGKMVIKIFQRLRLPQNEKMKFVQKMVTMSSRPIIIAQDIVTDSAVRRLLFDAGDDFEALMTLCEADITTKNPQRYKKYHQNFQIVRQKVVEVEEKDHIRNFQPPITGEEIMALFGLSPSREVGQLKEAIKEAILEGIIGNSYEEAYPFMLEKAKKMGLSLVAGTSL</sequence>
<evidence type="ECO:0000256" key="5">
    <source>
        <dbReference type="ARBA" id="ARBA00022723"/>
    </source>
</evidence>
<dbReference type="GO" id="GO:0008033">
    <property type="term" value="P:tRNA processing"/>
    <property type="evidence" value="ECO:0007669"/>
    <property type="project" value="UniProtKB-KW"/>
</dbReference>
<keyword evidence="8" id="KW-0067">ATP-binding</keyword>
<evidence type="ECO:0000313" key="16">
    <source>
        <dbReference type="Proteomes" id="UP000182771"/>
    </source>
</evidence>
<dbReference type="RefSeq" id="WP_040357561.1">
    <property type="nucleotide sequence ID" value="NZ_FNND01000008.1"/>
</dbReference>
<dbReference type="NCBIfam" id="TIGR00277">
    <property type="entry name" value="HDIG"/>
    <property type="match status" value="1"/>
</dbReference>
<dbReference type="GO" id="GO:0046872">
    <property type="term" value="F:metal ion binding"/>
    <property type="evidence" value="ECO:0007669"/>
    <property type="project" value="UniProtKB-KW"/>
</dbReference>
<dbReference type="OrthoDB" id="9805698at2"/>
<evidence type="ECO:0000259" key="12">
    <source>
        <dbReference type="Pfam" id="PF01743"/>
    </source>
</evidence>
<keyword evidence="2 11" id="KW-0808">Transferase</keyword>
<keyword evidence="3" id="KW-0819">tRNA processing</keyword>
<comment type="cofactor">
    <cofactor evidence="1">
        <name>Mg(2+)</name>
        <dbReference type="ChEBI" id="CHEBI:18420"/>
    </cofactor>
</comment>
<keyword evidence="10 11" id="KW-0694">RNA-binding</keyword>
<evidence type="ECO:0000256" key="2">
    <source>
        <dbReference type="ARBA" id="ARBA00022679"/>
    </source>
</evidence>
<feature type="domain" description="tRNA nucleotidyltransferase/poly(A) polymerase RNA and SrmB- binding" evidence="14">
    <location>
        <begin position="182"/>
        <end position="241"/>
    </location>
</feature>
<dbReference type="InterPro" id="IPR032828">
    <property type="entry name" value="PolyA_RNA-bd"/>
</dbReference>
<dbReference type="GeneID" id="85016066"/>
<dbReference type="CDD" id="cd00077">
    <property type="entry name" value="HDc"/>
    <property type="match status" value="1"/>
</dbReference>
<accession>A0A1H2YUB8</accession>
<dbReference type="Pfam" id="PF01743">
    <property type="entry name" value="PolyA_pol"/>
    <property type="match status" value="1"/>
</dbReference>
<dbReference type="Proteomes" id="UP000182771">
    <property type="component" value="Unassembled WGS sequence"/>
</dbReference>
<evidence type="ECO:0000256" key="1">
    <source>
        <dbReference type="ARBA" id="ARBA00001946"/>
    </source>
</evidence>
<dbReference type="InterPro" id="IPR002646">
    <property type="entry name" value="PolA_pol_head_dom"/>
</dbReference>
<comment type="caution">
    <text evidence="15">The sequence shown here is derived from an EMBL/GenBank/DDBJ whole genome shotgun (WGS) entry which is preliminary data.</text>
</comment>
<dbReference type="GO" id="GO:0005524">
    <property type="term" value="F:ATP binding"/>
    <property type="evidence" value="ECO:0007669"/>
    <property type="project" value="UniProtKB-KW"/>
</dbReference>
<keyword evidence="7" id="KW-0692">RNA repair</keyword>
<dbReference type="AlphaFoldDB" id="A0A1H2YUB8"/>
<dbReference type="GO" id="GO:0003723">
    <property type="term" value="F:RNA binding"/>
    <property type="evidence" value="ECO:0007669"/>
    <property type="project" value="UniProtKB-KW"/>
</dbReference>
<dbReference type="InterPro" id="IPR050124">
    <property type="entry name" value="tRNA_CCA-adding_enzyme"/>
</dbReference>
<dbReference type="CDD" id="cd05398">
    <property type="entry name" value="NT_ClassII-CCAase"/>
    <property type="match status" value="1"/>
</dbReference>
<keyword evidence="16" id="KW-1185">Reference proteome</keyword>
<proteinExistence type="inferred from homology"/>
<dbReference type="InterPro" id="IPR006674">
    <property type="entry name" value="HD_domain"/>
</dbReference>
<dbReference type="EMBL" id="FNND01000008">
    <property type="protein sequence ID" value="SDX08254.1"/>
    <property type="molecule type" value="Genomic_DNA"/>
</dbReference>
<dbReference type="GO" id="GO:0016779">
    <property type="term" value="F:nucleotidyltransferase activity"/>
    <property type="evidence" value="ECO:0007669"/>
    <property type="project" value="UniProtKB-KW"/>
</dbReference>
<dbReference type="InterPro" id="IPR003607">
    <property type="entry name" value="HD/PDEase_dom"/>
</dbReference>
<evidence type="ECO:0000259" key="13">
    <source>
        <dbReference type="Pfam" id="PF01966"/>
    </source>
</evidence>
<dbReference type="InterPro" id="IPR006675">
    <property type="entry name" value="HDIG_dom"/>
</dbReference>